<dbReference type="EMBL" id="PKMF04000370">
    <property type="protein sequence ID" value="KAK7835499.1"/>
    <property type="molecule type" value="Genomic_DNA"/>
</dbReference>
<sequence>MYSTVVCIRLSWGIICFVDRVAEMQLHLRILRAQKNFGQTCEKFTIHALWSYKKLQLIWNSCFSTLSSEFSRIHYFSDLVMLVFSSHINSEVFVMTCWAIWNKRNTVRVGKIAGLSQKHLQEFHKYRPALRKKRCSFIFEYCGHKKFLVKPVKVNSSEQKFTIHALWSCEKLQLIWNPCFSTLSSEFSRIHYFSDLVMLVFSSHINSEVFVMTCWAIWNKRNTVRVGKVV</sequence>
<organism evidence="1 2">
    <name type="scientific">Quercus suber</name>
    <name type="common">Cork oak</name>
    <dbReference type="NCBI Taxonomy" id="58331"/>
    <lineage>
        <taxon>Eukaryota</taxon>
        <taxon>Viridiplantae</taxon>
        <taxon>Streptophyta</taxon>
        <taxon>Embryophyta</taxon>
        <taxon>Tracheophyta</taxon>
        <taxon>Spermatophyta</taxon>
        <taxon>Magnoliopsida</taxon>
        <taxon>eudicotyledons</taxon>
        <taxon>Gunneridae</taxon>
        <taxon>Pentapetalae</taxon>
        <taxon>rosids</taxon>
        <taxon>fabids</taxon>
        <taxon>Fagales</taxon>
        <taxon>Fagaceae</taxon>
        <taxon>Quercus</taxon>
    </lineage>
</organism>
<dbReference type="AlphaFoldDB" id="A0AAW0KAG5"/>
<evidence type="ECO:0000313" key="2">
    <source>
        <dbReference type="Proteomes" id="UP000237347"/>
    </source>
</evidence>
<name>A0AAW0KAG5_QUESU</name>
<protein>
    <submittedName>
        <fullName evidence="1">Uncharacterized protein</fullName>
    </submittedName>
</protein>
<dbReference type="Proteomes" id="UP000237347">
    <property type="component" value="Unassembled WGS sequence"/>
</dbReference>
<gene>
    <name evidence="1" type="ORF">CFP56_023456</name>
</gene>
<keyword evidence="2" id="KW-1185">Reference proteome</keyword>
<evidence type="ECO:0000313" key="1">
    <source>
        <dbReference type="EMBL" id="KAK7835499.1"/>
    </source>
</evidence>
<accession>A0AAW0KAG5</accession>
<reference evidence="1 2" key="1">
    <citation type="journal article" date="2018" name="Sci. Data">
        <title>The draft genome sequence of cork oak.</title>
        <authorList>
            <person name="Ramos A.M."/>
            <person name="Usie A."/>
            <person name="Barbosa P."/>
            <person name="Barros P.M."/>
            <person name="Capote T."/>
            <person name="Chaves I."/>
            <person name="Simoes F."/>
            <person name="Abreu I."/>
            <person name="Carrasquinho I."/>
            <person name="Faro C."/>
            <person name="Guimaraes J.B."/>
            <person name="Mendonca D."/>
            <person name="Nobrega F."/>
            <person name="Rodrigues L."/>
            <person name="Saibo N.J.M."/>
            <person name="Varela M.C."/>
            <person name="Egas C."/>
            <person name="Matos J."/>
            <person name="Miguel C.M."/>
            <person name="Oliveira M.M."/>
            <person name="Ricardo C.P."/>
            <person name="Goncalves S."/>
        </authorList>
    </citation>
    <scope>NUCLEOTIDE SEQUENCE [LARGE SCALE GENOMIC DNA]</scope>
    <source>
        <strain evidence="2">cv. HL8</strain>
    </source>
</reference>
<comment type="caution">
    <text evidence="1">The sequence shown here is derived from an EMBL/GenBank/DDBJ whole genome shotgun (WGS) entry which is preliminary data.</text>
</comment>
<proteinExistence type="predicted"/>